<evidence type="ECO:0000313" key="2">
    <source>
        <dbReference type="EMBL" id="ASP38780.1"/>
    </source>
</evidence>
<dbReference type="KEGG" id="bsan:CHH28_08830"/>
<proteinExistence type="predicted"/>
<evidence type="ECO:0000313" key="3">
    <source>
        <dbReference type="Proteomes" id="UP000202440"/>
    </source>
</evidence>
<accession>A0A222FJ29</accession>
<dbReference type="AlphaFoldDB" id="A0A222FJ29"/>
<reference evidence="2 3" key="1">
    <citation type="submission" date="2017-07" db="EMBL/GenBank/DDBJ databases">
        <title>Annotated genome sequence of Bacterioplanes sanyensis isolated from Red Sea.</title>
        <authorList>
            <person name="Rehman Z.U."/>
        </authorList>
    </citation>
    <scope>NUCLEOTIDE SEQUENCE [LARGE SCALE GENOMIC DNA]</scope>
    <source>
        <strain evidence="2 3">NV9</strain>
    </source>
</reference>
<dbReference type="Proteomes" id="UP000202440">
    <property type="component" value="Chromosome"/>
</dbReference>
<gene>
    <name evidence="2" type="ORF">CHH28_08830</name>
</gene>
<feature type="chain" id="PRO_5012894757" description="DUF4034 domain-containing protein" evidence="1">
    <location>
        <begin position="22"/>
        <end position="327"/>
    </location>
</feature>
<keyword evidence="3" id="KW-1185">Reference proteome</keyword>
<evidence type="ECO:0000256" key="1">
    <source>
        <dbReference type="SAM" id="SignalP"/>
    </source>
</evidence>
<dbReference type="OrthoDB" id="6353325at2"/>
<feature type="signal peptide" evidence="1">
    <location>
        <begin position="1"/>
        <end position="21"/>
    </location>
</feature>
<dbReference type="RefSeq" id="WP_094059966.1">
    <property type="nucleotide sequence ID" value="NZ_CP022530.1"/>
</dbReference>
<protein>
    <recommendedName>
        <fullName evidence="4">DUF4034 domain-containing protein</fullName>
    </recommendedName>
</protein>
<evidence type="ECO:0008006" key="4">
    <source>
        <dbReference type="Google" id="ProtNLM"/>
    </source>
</evidence>
<keyword evidence="1" id="KW-0732">Signal</keyword>
<dbReference type="EMBL" id="CP022530">
    <property type="protein sequence ID" value="ASP38780.1"/>
    <property type="molecule type" value="Genomic_DNA"/>
</dbReference>
<name>A0A222FJ29_9GAMM</name>
<sequence length="327" mass="36687">MLRLQLNFLLLAALVCVQVIAAQPESWHAYPGELPAFDYSGERLQQYWPQLTAASDLPFPDQAQLQALLQRYPKLQRRMLELAQQPHAHPALKALAQQQWQPLADAMQQVWRLHFSGQFQQAYELGVQLGPVGNIPALYSRLMYLTLLEPNEDARLAGFHQVSEHSRQLLPLAPEHAFARFGLAYAQARTLELLSTSAAASSGLLDDTRERLQQLQQQAPQSALYPAALGGLHAGIVERVGSFVGRLTYGASADKAVMELEKASQLQPGLPVIHYEFARSLRRLDDSDYLPRIQQLLQQCQQLSVYSAEEALNQQNCHTMWSQVTAE</sequence>
<organism evidence="2 3">
    <name type="scientific">Bacterioplanes sanyensis</name>
    <dbReference type="NCBI Taxonomy" id="1249553"/>
    <lineage>
        <taxon>Bacteria</taxon>
        <taxon>Pseudomonadati</taxon>
        <taxon>Pseudomonadota</taxon>
        <taxon>Gammaproteobacteria</taxon>
        <taxon>Oceanospirillales</taxon>
        <taxon>Oceanospirillaceae</taxon>
        <taxon>Bacterioplanes</taxon>
    </lineage>
</organism>